<dbReference type="CDD" id="cd14014">
    <property type="entry name" value="STKc_PknB_like"/>
    <property type="match status" value="1"/>
</dbReference>
<dbReference type="PANTHER" id="PTHR44167">
    <property type="entry name" value="OVARIAN-SPECIFIC SERINE/THREONINE-PROTEIN KINASE LOK-RELATED"/>
    <property type="match status" value="1"/>
</dbReference>
<gene>
    <name evidence="3" type="ORF">H8B19_09805</name>
</gene>
<dbReference type="RefSeq" id="WP_186506646.1">
    <property type="nucleotide sequence ID" value="NZ_JACNEP010000006.1"/>
</dbReference>
<dbReference type="Pfam" id="PF00069">
    <property type="entry name" value="Pkinase"/>
    <property type="match status" value="1"/>
</dbReference>
<dbReference type="InterPro" id="IPR001932">
    <property type="entry name" value="PPM-type_phosphatase-like_dom"/>
</dbReference>
<name>A0A8J6LZI9_9ALTE</name>
<sequence>MDKLELQFGGYTTAGKRAENQDAFAALQPESDLLDTKGAIAVVADGASTCRQAQLASVTCVTNFVDDYLATPESWSVKRAALRVLRGLNLWCLGHRSTQFDQQSDMVTTFSGAVFKSASAHLFHVGDSRIYRFQDGNIEQLTRDHKHFQGDISYLTRAVGIDPHLDVDYRLVDLQPEDLFIFTSDGVHDVLGDRQIASLIADGTDDLELLAKSVVEHAIELGSPDNITCLIVRVKQLPSYGINENYLQIQRLAVPPALEIGMKLEGYRILQTVFQGQRSCLYKVVNEQDGKIYGLKAPTQQYASDKDYLRGFAHESWIGQRVNHPNVMRIHHRPEKTAFLYHVCEYIEGQTLRQWMVDNPKPSLDQVRVIIKQIVAALRALQRLDMVHRDLRPENIMISTQNQVKLIDFGSVYVAGLDEDQPQPSNFDGSNLTYVSPEYVLEHQSSHQSDIFSLAVICYEMLSGAMPYPAISRQSSVPHSYTKWDYESLGKHRNELPPWVNLTLKKALQPQPENRYQAFSEFETDLLKPNQSMIEAAQDAPLIERNPLLFWKLVSGVLLAANLIQFIV</sequence>
<dbReference type="SMART" id="SM00219">
    <property type="entry name" value="TyrKc"/>
    <property type="match status" value="1"/>
</dbReference>
<evidence type="ECO:0000259" key="1">
    <source>
        <dbReference type="PROSITE" id="PS50011"/>
    </source>
</evidence>
<protein>
    <submittedName>
        <fullName evidence="3">Bifunctional protein-serine/threonine kinase/phosphatase</fullName>
    </submittedName>
</protein>
<dbReference type="InterPro" id="IPR036457">
    <property type="entry name" value="PPM-type-like_dom_sf"/>
</dbReference>
<evidence type="ECO:0000313" key="3">
    <source>
        <dbReference type="EMBL" id="MBC3766175.1"/>
    </source>
</evidence>
<keyword evidence="3" id="KW-0808">Transferase</keyword>
<dbReference type="GO" id="GO:0004713">
    <property type="term" value="F:protein tyrosine kinase activity"/>
    <property type="evidence" value="ECO:0007669"/>
    <property type="project" value="InterPro"/>
</dbReference>
<dbReference type="GO" id="GO:0005524">
    <property type="term" value="F:ATP binding"/>
    <property type="evidence" value="ECO:0007669"/>
    <property type="project" value="InterPro"/>
</dbReference>
<dbReference type="SUPFAM" id="SSF56112">
    <property type="entry name" value="Protein kinase-like (PK-like)"/>
    <property type="match status" value="1"/>
</dbReference>
<comment type="caution">
    <text evidence="3">The sequence shown here is derived from an EMBL/GenBank/DDBJ whole genome shotgun (WGS) entry which is preliminary data.</text>
</comment>
<dbReference type="SMART" id="SM00331">
    <property type="entry name" value="PP2C_SIG"/>
    <property type="match status" value="1"/>
</dbReference>
<dbReference type="InterPro" id="IPR000719">
    <property type="entry name" value="Prot_kinase_dom"/>
</dbReference>
<dbReference type="Pfam" id="PF13672">
    <property type="entry name" value="PP2C_2"/>
    <property type="match status" value="1"/>
</dbReference>
<dbReference type="Gene3D" id="1.10.510.10">
    <property type="entry name" value="Transferase(Phosphotransferase) domain 1"/>
    <property type="match status" value="1"/>
</dbReference>
<dbReference type="SUPFAM" id="SSF81606">
    <property type="entry name" value="PP2C-like"/>
    <property type="match status" value="1"/>
</dbReference>
<feature type="domain" description="PPM-type phosphatase" evidence="2">
    <location>
        <begin position="7"/>
        <end position="234"/>
    </location>
</feature>
<dbReference type="PROSITE" id="PS51746">
    <property type="entry name" value="PPM_2"/>
    <property type="match status" value="1"/>
</dbReference>
<dbReference type="PANTHER" id="PTHR44167:SF24">
    <property type="entry name" value="SERINE_THREONINE-PROTEIN KINASE CHK2"/>
    <property type="match status" value="1"/>
</dbReference>
<keyword evidence="4" id="KW-1185">Reference proteome</keyword>
<reference evidence="3" key="2">
    <citation type="submission" date="2020-08" db="EMBL/GenBank/DDBJ databases">
        <authorList>
            <person name="Lai Q."/>
        </authorList>
    </citation>
    <scope>NUCLEOTIDE SEQUENCE</scope>
    <source>
        <strain evidence="3">S27-2</strain>
    </source>
</reference>
<accession>A0A8J6LZI9</accession>
<evidence type="ECO:0000259" key="2">
    <source>
        <dbReference type="PROSITE" id="PS51746"/>
    </source>
</evidence>
<dbReference type="SMART" id="SM00332">
    <property type="entry name" value="PP2Cc"/>
    <property type="match status" value="1"/>
</dbReference>
<dbReference type="InterPro" id="IPR020635">
    <property type="entry name" value="Tyr_kinase_cat_dom"/>
</dbReference>
<dbReference type="EMBL" id="JACNEP010000006">
    <property type="protein sequence ID" value="MBC3766175.1"/>
    <property type="molecule type" value="Genomic_DNA"/>
</dbReference>
<dbReference type="AlphaFoldDB" id="A0A8J6LZI9"/>
<dbReference type="InterPro" id="IPR011009">
    <property type="entry name" value="Kinase-like_dom_sf"/>
</dbReference>
<dbReference type="Gene3D" id="3.60.40.10">
    <property type="entry name" value="PPM-type phosphatase domain"/>
    <property type="match status" value="1"/>
</dbReference>
<evidence type="ECO:0000313" key="4">
    <source>
        <dbReference type="Proteomes" id="UP000601768"/>
    </source>
</evidence>
<dbReference type="InterPro" id="IPR008266">
    <property type="entry name" value="Tyr_kinase_AS"/>
</dbReference>
<dbReference type="GO" id="GO:0004674">
    <property type="term" value="F:protein serine/threonine kinase activity"/>
    <property type="evidence" value="ECO:0007669"/>
    <property type="project" value="TreeGrafter"/>
</dbReference>
<organism evidence="3 4">
    <name type="scientific">Neptunicella marina</name>
    <dbReference type="NCBI Taxonomy" id="2125989"/>
    <lineage>
        <taxon>Bacteria</taxon>
        <taxon>Pseudomonadati</taxon>
        <taxon>Pseudomonadota</taxon>
        <taxon>Gammaproteobacteria</taxon>
        <taxon>Alteromonadales</taxon>
        <taxon>Alteromonadaceae</taxon>
        <taxon>Neptunicella</taxon>
    </lineage>
</organism>
<dbReference type="CDD" id="cd00143">
    <property type="entry name" value="PP2Cc"/>
    <property type="match status" value="1"/>
</dbReference>
<reference evidence="3" key="1">
    <citation type="journal article" date="2018" name="Int. J. Syst. Evol. Microbiol.">
        <title>Neptunicella marina gen. nov., sp. nov., isolated from surface seawater.</title>
        <authorList>
            <person name="Liu X."/>
            <person name="Lai Q."/>
            <person name="Du Y."/>
            <person name="Zhang X."/>
            <person name="Liu Z."/>
            <person name="Sun F."/>
            <person name="Shao Z."/>
        </authorList>
    </citation>
    <scope>NUCLEOTIDE SEQUENCE</scope>
    <source>
        <strain evidence="3">S27-2</strain>
    </source>
</reference>
<dbReference type="PROSITE" id="PS50011">
    <property type="entry name" value="PROTEIN_KINASE_DOM"/>
    <property type="match status" value="1"/>
</dbReference>
<dbReference type="Proteomes" id="UP000601768">
    <property type="component" value="Unassembled WGS sequence"/>
</dbReference>
<proteinExistence type="predicted"/>
<keyword evidence="3" id="KW-0418">Kinase</keyword>
<feature type="domain" description="Protein kinase" evidence="1">
    <location>
        <begin position="267"/>
        <end position="527"/>
    </location>
</feature>
<dbReference type="PROSITE" id="PS00109">
    <property type="entry name" value="PROTEIN_KINASE_TYR"/>
    <property type="match status" value="1"/>
</dbReference>